<dbReference type="EMBL" id="RQGU01000113">
    <property type="protein sequence ID" value="TGM18044.1"/>
    <property type="molecule type" value="Genomic_DNA"/>
</dbReference>
<comment type="subunit">
    <text evidence="5">Monomer.</text>
</comment>
<dbReference type="GO" id="GO:0071949">
    <property type="term" value="F:FAD binding"/>
    <property type="evidence" value="ECO:0007669"/>
    <property type="project" value="InterPro"/>
</dbReference>
<comment type="similarity">
    <text evidence="5">Belongs to the aromatic-ring hydroxylase family. TetX subfamily.</text>
</comment>
<evidence type="ECO:0000256" key="5">
    <source>
        <dbReference type="HAMAP-Rule" id="MF_00845"/>
    </source>
</evidence>
<reference evidence="8" key="1">
    <citation type="submission" date="2018-10" db="EMBL/GenBank/DDBJ databases">
        <authorList>
            <person name="Vincent A.T."/>
            <person name="Schiettekatte O."/>
            <person name="Bourhy P."/>
            <person name="Veyrier F.J."/>
            <person name="Picardeau M."/>
        </authorList>
    </citation>
    <scope>NUCLEOTIDE SEQUENCE</scope>
    <source>
        <strain evidence="8">201702406</strain>
    </source>
</reference>
<dbReference type="Proteomes" id="UP000297832">
    <property type="component" value="Unassembled WGS sequence"/>
</dbReference>
<dbReference type="Pfam" id="PF01494">
    <property type="entry name" value="FAD_binding_3"/>
    <property type="match status" value="1"/>
</dbReference>
<keyword evidence="4 5" id="KW-0503">Monooxygenase</keyword>
<comment type="caution">
    <text evidence="7">The sequence shown here is derived from an EMBL/GenBank/DDBJ whole genome shotgun (WGS) entry which is preliminary data.</text>
</comment>
<evidence type="ECO:0000259" key="6">
    <source>
        <dbReference type="Pfam" id="PF01494"/>
    </source>
</evidence>
<dbReference type="InterPro" id="IPR002938">
    <property type="entry name" value="FAD-bd"/>
</dbReference>
<comment type="subcellular location">
    <subcellularLocation>
        <location evidence="5">Cytoplasm</location>
    </subcellularLocation>
</comment>
<dbReference type="RefSeq" id="WP_135627877.1">
    <property type="nucleotide sequence ID" value="NZ_RQGU01000113.1"/>
</dbReference>
<dbReference type="AlphaFoldDB" id="A0A5F2BYZ3"/>
<keyword evidence="5" id="KW-0963">Cytoplasm</keyword>
<accession>A0A5F2BYZ3</accession>
<evidence type="ECO:0000313" key="10">
    <source>
        <dbReference type="Proteomes" id="UP000298057"/>
    </source>
</evidence>
<comment type="catalytic activity">
    <reaction evidence="5">
        <text>a tetracycline + NADPH + O2 + H(+) = an 11a-hydroxytetracycline + NADP(+) + H2O</text>
        <dbReference type="Rhea" id="RHEA:61444"/>
        <dbReference type="ChEBI" id="CHEBI:15377"/>
        <dbReference type="ChEBI" id="CHEBI:15378"/>
        <dbReference type="ChEBI" id="CHEBI:15379"/>
        <dbReference type="ChEBI" id="CHEBI:57783"/>
        <dbReference type="ChEBI" id="CHEBI:58349"/>
        <dbReference type="ChEBI" id="CHEBI:144644"/>
        <dbReference type="ChEBI" id="CHEBI:144645"/>
    </reaction>
</comment>
<dbReference type="PANTHER" id="PTHR46972:SF1">
    <property type="entry name" value="FAD DEPENDENT OXIDOREDUCTASE DOMAIN-CONTAINING PROTEIN"/>
    <property type="match status" value="1"/>
</dbReference>
<keyword evidence="2 5" id="KW-0274">FAD</keyword>
<dbReference type="HAMAP" id="MF_00845">
    <property type="entry name" value="TetX_monooxygenase"/>
    <property type="match status" value="1"/>
</dbReference>
<dbReference type="PRINTS" id="PR00420">
    <property type="entry name" value="RNGMNOXGNASE"/>
</dbReference>
<feature type="binding site" evidence="5">
    <location>
        <position position="52"/>
    </location>
    <ligand>
        <name>FAD</name>
        <dbReference type="ChEBI" id="CHEBI:57692"/>
    </ligand>
</feature>
<dbReference type="InterPro" id="IPR043683">
    <property type="entry name" value="TetX_monooxygenase"/>
</dbReference>
<keyword evidence="10" id="KW-1185">Reference proteome</keyword>
<dbReference type="GO" id="GO:0004497">
    <property type="term" value="F:monooxygenase activity"/>
    <property type="evidence" value="ECO:0007669"/>
    <property type="project" value="UniProtKB-UniRule"/>
</dbReference>
<feature type="binding site" evidence="5">
    <location>
        <position position="308"/>
    </location>
    <ligand>
        <name>FAD</name>
        <dbReference type="ChEBI" id="CHEBI:57692"/>
    </ligand>
</feature>
<comment type="cofactor">
    <cofactor evidence="5">
        <name>FAD</name>
        <dbReference type="ChEBI" id="CHEBI:57692"/>
    </cofactor>
</comment>
<keyword evidence="5" id="KW-0547">Nucleotide-binding</keyword>
<feature type="binding site" evidence="5">
    <location>
        <position position="115"/>
    </location>
    <ligand>
        <name>FAD</name>
        <dbReference type="ChEBI" id="CHEBI:57692"/>
    </ligand>
</feature>
<dbReference type="Gene3D" id="3.50.50.60">
    <property type="entry name" value="FAD/NAD(P)-binding domain"/>
    <property type="match status" value="1"/>
</dbReference>
<sequence>MKGNLENKQVAIIGGGPGGLTLARLLQLKGVDVKVYERDLNRDVRVQGATLDLHFESGLKVMGAADLMDAFKANYRPGADKGRIVDEHAKIIYDEHDKESNENFGDEKFRPEIDRGPLRNMLLNSLQPDTVVWDSQFKSMVQIGDKWKLEFKNGNTTTADIVIGADGANSKIRPFITSIKPFYSGVTIIQGNVPNSETAAPNIHQLLKGGKIYVYDGEKFLHVSSKGDGSLDFYVSCKKDEHWVQNSGINFSDKTQVFTWFREEFSKWDTVWFELVENVNLPLLLRPQYCMPLDQTWNTVPNLTILGDAAHPMPPSGEGVNLAMLDSLELSECLTDPGYKDIQTAIATYEKQMLIRAANEARDSLEMTEWMHSEGAVARLVEMFN</sequence>
<protein>
    <recommendedName>
        <fullName evidence="5">Flavin-dependent monooxygenase</fullName>
    </recommendedName>
    <alternativeName>
        <fullName evidence="5">TetX monooxygenase</fullName>
        <shortName evidence="5">TetX</shortName>
        <ecNumber evidence="5">1.14.13.-</ecNumber>
    </alternativeName>
</protein>
<keyword evidence="5" id="KW-0521">NADP</keyword>
<keyword evidence="3 5" id="KW-0560">Oxidoreductase</keyword>
<reference evidence="9 10" key="2">
    <citation type="journal article" date="2019" name="PLoS Negl. Trop. Dis.">
        <title>Revisiting the worldwide diversity of Leptospira species in the environment.</title>
        <authorList>
            <person name="Vincent A.T."/>
            <person name="Schiettekatte O."/>
            <person name="Bourhy P."/>
            <person name="Veyrier F.J."/>
            <person name="Picardeau M."/>
        </authorList>
    </citation>
    <scope>NUCLEOTIDE SEQUENCE [LARGE SCALE GENOMIC DNA]</scope>
    <source>
        <strain evidence="7 9">201702405</strain>
        <strain evidence="10">201702406</strain>
    </source>
</reference>
<evidence type="ECO:0000256" key="1">
    <source>
        <dbReference type="ARBA" id="ARBA00022630"/>
    </source>
</evidence>
<dbReference type="GO" id="GO:0005737">
    <property type="term" value="C:cytoplasm"/>
    <property type="evidence" value="ECO:0007669"/>
    <property type="project" value="UniProtKB-SubCell"/>
</dbReference>
<dbReference type="PANTHER" id="PTHR46972">
    <property type="entry name" value="MONOOXYGENASE ASQM-RELATED"/>
    <property type="match status" value="1"/>
</dbReference>
<dbReference type="EC" id="1.14.13.-" evidence="5"/>
<evidence type="ECO:0000313" key="8">
    <source>
        <dbReference type="EMBL" id="TGM18044.1"/>
    </source>
</evidence>
<dbReference type="SUPFAM" id="SSF51905">
    <property type="entry name" value="FAD/NAD(P)-binding domain"/>
    <property type="match status" value="1"/>
</dbReference>
<keyword evidence="1 5" id="KW-0285">Flavoprotein</keyword>
<name>A0A5F2BYZ3_9LEPT</name>
<evidence type="ECO:0000313" key="9">
    <source>
        <dbReference type="Proteomes" id="UP000297832"/>
    </source>
</evidence>
<dbReference type="InterPro" id="IPR036188">
    <property type="entry name" value="FAD/NAD-bd_sf"/>
</dbReference>
<dbReference type="Proteomes" id="UP000298057">
    <property type="component" value="Unassembled WGS sequence"/>
</dbReference>
<organism evidence="7 9">
    <name type="scientific">Leptospira selangorensis</name>
    <dbReference type="NCBI Taxonomy" id="2484982"/>
    <lineage>
        <taxon>Bacteria</taxon>
        <taxon>Pseudomonadati</taxon>
        <taxon>Spirochaetota</taxon>
        <taxon>Spirochaetia</taxon>
        <taxon>Leptospirales</taxon>
        <taxon>Leptospiraceae</taxon>
        <taxon>Leptospira</taxon>
    </lineage>
</organism>
<evidence type="ECO:0000313" key="7">
    <source>
        <dbReference type="EMBL" id="TGM16006.1"/>
    </source>
</evidence>
<proteinExistence type="inferred from homology"/>
<feature type="domain" description="FAD-binding" evidence="6">
    <location>
        <begin position="9"/>
        <end position="207"/>
    </location>
</feature>
<comment type="domain">
    <text evidence="5">Consists of an N-terminal FAD-binding domain with a Rossman fold and a C-terminal substrate-binding domain.</text>
</comment>
<dbReference type="EMBL" id="RQGV01000005">
    <property type="protein sequence ID" value="TGM16006.1"/>
    <property type="molecule type" value="Genomic_DNA"/>
</dbReference>
<evidence type="ECO:0000256" key="2">
    <source>
        <dbReference type="ARBA" id="ARBA00022827"/>
    </source>
</evidence>
<comment type="function">
    <text evidence="5">An FAD-requiring monooxygenase active on some tetracycline antibiotic derivatives, which leads to their inactivation. Hydroxylates carbon 11a of tetracycline and some analogs.</text>
</comment>
<feature type="binding site" evidence="5">
    <location>
        <position position="45"/>
    </location>
    <ligand>
        <name>NADPH</name>
        <dbReference type="ChEBI" id="CHEBI:57783"/>
    </ligand>
</feature>
<evidence type="ECO:0000256" key="3">
    <source>
        <dbReference type="ARBA" id="ARBA00023002"/>
    </source>
</evidence>
<gene>
    <name evidence="7" type="ORF">EHQ81_06345</name>
    <name evidence="8" type="ORF">EHQ82_13360</name>
</gene>
<dbReference type="GO" id="GO:0046677">
    <property type="term" value="P:response to antibiotic"/>
    <property type="evidence" value="ECO:0007669"/>
    <property type="project" value="InterPro"/>
</dbReference>
<evidence type="ECO:0000256" key="4">
    <source>
        <dbReference type="ARBA" id="ARBA00023033"/>
    </source>
</evidence>